<protein>
    <submittedName>
        <fullName evidence="2">Part of AAA domain-containing protein</fullName>
    </submittedName>
</protein>
<evidence type="ECO:0000256" key="1">
    <source>
        <dbReference type="SAM" id="MobiDB-lite"/>
    </source>
</evidence>
<evidence type="ECO:0000313" key="3">
    <source>
        <dbReference type="Proteomes" id="UP000183469"/>
    </source>
</evidence>
<evidence type="ECO:0000313" key="2">
    <source>
        <dbReference type="EMBL" id="SEA10761.1"/>
    </source>
</evidence>
<proteinExistence type="predicted"/>
<dbReference type="OrthoDB" id="9765670at2"/>
<dbReference type="PANTHER" id="PTHR11070">
    <property type="entry name" value="UVRD / RECB / PCRA DNA HELICASE FAMILY MEMBER"/>
    <property type="match status" value="1"/>
</dbReference>
<reference evidence="2 3" key="1">
    <citation type="submission" date="2016-10" db="EMBL/GenBank/DDBJ databases">
        <authorList>
            <person name="de Groot N.N."/>
        </authorList>
    </citation>
    <scope>NUCLEOTIDE SEQUENCE [LARGE SCALE GENOMIC DNA]</scope>
    <source>
        <strain evidence="2 3">DSM 2872</strain>
    </source>
</reference>
<name>A0A1H3YHV3_SELRU</name>
<organism evidence="2 3">
    <name type="scientific">Selenomonas ruminantium</name>
    <dbReference type="NCBI Taxonomy" id="971"/>
    <lineage>
        <taxon>Bacteria</taxon>
        <taxon>Bacillati</taxon>
        <taxon>Bacillota</taxon>
        <taxon>Negativicutes</taxon>
        <taxon>Selenomonadales</taxon>
        <taxon>Selenomonadaceae</taxon>
        <taxon>Selenomonas</taxon>
    </lineage>
</organism>
<dbReference type="GO" id="GO:0000725">
    <property type="term" value="P:recombinational repair"/>
    <property type="evidence" value="ECO:0007669"/>
    <property type="project" value="TreeGrafter"/>
</dbReference>
<gene>
    <name evidence="2" type="ORF">SAMN05660648_01971</name>
</gene>
<dbReference type="GO" id="GO:0043138">
    <property type="term" value="F:3'-5' DNA helicase activity"/>
    <property type="evidence" value="ECO:0007669"/>
    <property type="project" value="TreeGrafter"/>
</dbReference>
<dbReference type="SUPFAM" id="SSF52540">
    <property type="entry name" value="P-loop containing nucleoside triphosphate hydrolases"/>
    <property type="match status" value="1"/>
</dbReference>
<dbReference type="GO" id="GO:0005524">
    <property type="term" value="F:ATP binding"/>
    <property type="evidence" value="ECO:0007669"/>
    <property type="project" value="InterPro"/>
</dbReference>
<feature type="compositionally biased region" description="Basic and acidic residues" evidence="1">
    <location>
        <begin position="498"/>
        <end position="511"/>
    </location>
</feature>
<dbReference type="EMBL" id="FNQG01000008">
    <property type="protein sequence ID" value="SEA10761.1"/>
    <property type="molecule type" value="Genomic_DNA"/>
</dbReference>
<sequence length="600" mass="69326">MRASSEQIEIIKASQGLQHGQVMKIDACAGSGKTTTLVAVTNANPQKRFLYLAFNRSIADKANQVFPANTRAMTMHSMAYRHFFHDGARPTLAAIKADMLHECFPNKENYELYLLLNRYKEFLISAEHDFPGRDVKKIFELVAEGTLPMPHDHYLKLFQLLSPEEQGLGRLYDCILVDESQDCNPVTLSIINRASCSRIFVGDSHQSIYGFRGAINALARQKADVTLQLTNSFRARQPILDKANLYMKVFMDMLYDGQVPYYPMNSMINEEKLKNKQTACITRTNSSLVDLIDEYRDTPARVYLVKKPEDIFKTAIAVKEFLFDQRHDFVGEFKFLNRLHGKEELKDYADSTADVEILSAMKIAENYEDDLYELLDIARRMNNPEAPIVLTNAHTSKGLEWHTVKLMDDFPDLGFLYMRCRFNSVKIRSGMSRLEQQDERFKDFIQELNLYYVAVTRAQIKLVDMTDNAAYQSREAILNHLDECEAAVRKAKDRRKLQKDSAQERAWESKAAHKHHKKTELRMWETERDTMLNRMRKNIRDCAVSVNNFKDFKNLLALGGILLQKRKSGWAYVDFYGRGITDERLGKEFTKDAIMERLKG</sequence>
<dbReference type="GO" id="GO:0003677">
    <property type="term" value="F:DNA binding"/>
    <property type="evidence" value="ECO:0007669"/>
    <property type="project" value="InterPro"/>
</dbReference>
<dbReference type="InterPro" id="IPR000212">
    <property type="entry name" value="DNA_helicase_UvrD/REP"/>
</dbReference>
<dbReference type="Proteomes" id="UP000183469">
    <property type="component" value="Unassembled WGS sequence"/>
</dbReference>
<feature type="region of interest" description="Disordered" evidence="1">
    <location>
        <begin position="494"/>
        <end position="519"/>
    </location>
</feature>
<dbReference type="Gene3D" id="3.40.50.300">
    <property type="entry name" value="P-loop containing nucleotide triphosphate hydrolases"/>
    <property type="match status" value="2"/>
</dbReference>
<dbReference type="Pfam" id="PF13245">
    <property type="entry name" value="AAA_19"/>
    <property type="match status" value="1"/>
</dbReference>
<accession>A0A1H3YHV3</accession>
<dbReference type="PANTHER" id="PTHR11070:SF30">
    <property type="entry name" value="F-BOX DNA HELICASE 1"/>
    <property type="match status" value="1"/>
</dbReference>
<dbReference type="AlphaFoldDB" id="A0A1H3YHV3"/>
<dbReference type="InterPro" id="IPR027417">
    <property type="entry name" value="P-loop_NTPase"/>
</dbReference>
<dbReference type="RefSeq" id="WP_074672434.1">
    <property type="nucleotide sequence ID" value="NZ_FNQG01000008.1"/>
</dbReference>